<dbReference type="Gene3D" id="3.30.560.10">
    <property type="entry name" value="Glucose Oxidase, domain 3"/>
    <property type="match status" value="1"/>
</dbReference>
<dbReference type="SUPFAM" id="SSF54373">
    <property type="entry name" value="FAD-linked reductases, C-terminal domain"/>
    <property type="match status" value="1"/>
</dbReference>
<dbReference type="InterPro" id="IPR007867">
    <property type="entry name" value="GMC_OxRtase_C"/>
</dbReference>
<dbReference type="Proteomes" id="UP000800093">
    <property type="component" value="Unassembled WGS sequence"/>
</dbReference>
<dbReference type="AlphaFoldDB" id="A0A9P4N529"/>
<keyword evidence="2" id="KW-0285">Flavoprotein</keyword>
<dbReference type="Pfam" id="PF05199">
    <property type="entry name" value="GMC_oxred_C"/>
    <property type="match status" value="1"/>
</dbReference>
<keyword evidence="5" id="KW-1185">Reference proteome</keyword>
<dbReference type="EMBL" id="ML986636">
    <property type="protein sequence ID" value="KAF2262769.1"/>
    <property type="molecule type" value="Genomic_DNA"/>
</dbReference>
<feature type="domain" description="Glucose-methanol-choline oxidoreductase N-terminal" evidence="3">
    <location>
        <begin position="280"/>
        <end position="303"/>
    </location>
</feature>
<sequence length="771" mass="83497">MSVDAWPMASANRRGFKQNKTLKAASSYRSCRSSPLQAPSLDPQGATLCNAAYSARRAQGVRFAGRSLVMGRRMKLRPGGWYPAFNARRDVRAGAAALNRLDKATESASKVVTLCSLHPAALLFIAPLYHGNKNETEWTRRKHDGLSTDTGNGKSAGVGFAVPASGERKRLNIGQTNRRDLVCEEIVYNGPFSWTSGQNSRASSGQHSMRQYLAKLRRVTGLDTSFQAPVRRGFQVFDWLSSPVDTDPLLWEFSQPRPDVQHYISARSNLNNATFAVGVGNVVGGGSVINGMAFDRASAADYDAWESLGNKGWGWKGLLPYFRKSTTFTPPPESQAKEYGITYDASYYGKNGPIHAAYPPFEYLDTKSFWNAYRALGVPTPKEHASGDAVGALWVLNSLNPNAQTRSHAGNACFDPVSSRPNLKLLTGQKVTKIPFSGPKATGVSLYLAPTRAPPKRNLYPPPPTSLGIGPKSILQAAGIQVKKNLQSVGANFQDHPGVFMMYDLATLSFPNPNTLSENATYNSSAWHEYTTKRTEPYTYAHGNSLSFISLPTITKNSKSIVAQLKRQKPSDYLPPIYSDRALLKGYKAQKSIIADLLASKDAAAGEIPMTPSGFIIAALQRPASRGTITLDPKDVHGNPIVEYNTMQNPVNRAILAEMVRWARQLWASKQLAGLSPTEILPGPAAQSDEEIMGTLIGSGMAMPSFSHPSSACSMMPEHMGGCVGDDLLVYGVKGLSVVDASIIPLIPATHIQATVYAIAEKAADIIKARG</sequence>
<evidence type="ECO:0000259" key="3">
    <source>
        <dbReference type="PROSITE" id="PS00623"/>
    </source>
</evidence>
<dbReference type="PROSITE" id="PS00623">
    <property type="entry name" value="GMC_OXRED_1"/>
    <property type="match status" value="1"/>
</dbReference>
<evidence type="ECO:0000313" key="5">
    <source>
        <dbReference type="Proteomes" id="UP000800093"/>
    </source>
</evidence>
<dbReference type="Pfam" id="PF00732">
    <property type="entry name" value="GMC_oxred_N"/>
    <property type="match status" value="1"/>
</dbReference>
<dbReference type="GO" id="GO:0050660">
    <property type="term" value="F:flavin adenine dinucleotide binding"/>
    <property type="evidence" value="ECO:0007669"/>
    <property type="project" value="InterPro"/>
</dbReference>
<evidence type="ECO:0000256" key="2">
    <source>
        <dbReference type="RuleBase" id="RU003968"/>
    </source>
</evidence>
<name>A0A9P4N529_9PLEO</name>
<gene>
    <name evidence="4" type="ORF">CC78DRAFT_618217</name>
</gene>
<dbReference type="PANTHER" id="PTHR11552">
    <property type="entry name" value="GLUCOSE-METHANOL-CHOLINE GMC OXIDOREDUCTASE"/>
    <property type="match status" value="1"/>
</dbReference>
<dbReference type="Gene3D" id="3.50.50.60">
    <property type="entry name" value="FAD/NAD(P)-binding domain"/>
    <property type="match status" value="3"/>
</dbReference>
<comment type="caution">
    <text evidence="4">The sequence shown here is derived from an EMBL/GenBank/DDBJ whole genome shotgun (WGS) entry which is preliminary data.</text>
</comment>
<organism evidence="4 5">
    <name type="scientific">Lojkania enalia</name>
    <dbReference type="NCBI Taxonomy" id="147567"/>
    <lineage>
        <taxon>Eukaryota</taxon>
        <taxon>Fungi</taxon>
        <taxon>Dikarya</taxon>
        <taxon>Ascomycota</taxon>
        <taxon>Pezizomycotina</taxon>
        <taxon>Dothideomycetes</taxon>
        <taxon>Pleosporomycetidae</taxon>
        <taxon>Pleosporales</taxon>
        <taxon>Pleosporales incertae sedis</taxon>
        <taxon>Lojkania</taxon>
    </lineage>
</organism>
<protein>
    <submittedName>
        <fullName evidence="4">FAD/NAD(P)-binding domain-containing protein</fullName>
    </submittedName>
</protein>
<comment type="similarity">
    <text evidence="1 2">Belongs to the GMC oxidoreductase family.</text>
</comment>
<reference evidence="5" key="1">
    <citation type="journal article" date="2020" name="Stud. Mycol.">
        <title>101 Dothideomycetes genomes: A test case for predicting lifestyles and emergence of pathogens.</title>
        <authorList>
            <person name="Haridas S."/>
            <person name="Albert R."/>
            <person name="Binder M."/>
            <person name="Bloem J."/>
            <person name="LaButti K."/>
            <person name="Salamov A."/>
            <person name="Andreopoulos B."/>
            <person name="Baker S."/>
            <person name="Barry K."/>
            <person name="Bills G."/>
            <person name="Bluhm B."/>
            <person name="Cannon C."/>
            <person name="Castanera R."/>
            <person name="Culley D."/>
            <person name="Daum C."/>
            <person name="Ezra D."/>
            <person name="Gonzalez J."/>
            <person name="Henrissat B."/>
            <person name="Kuo A."/>
            <person name="Liang C."/>
            <person name="Lipzen A."/>
            <person name="Lutzoni F."/>
            <person name="Magnuson J."/>
            <person name="Mondo S."/>
            <person name="Nolan M."/>
            <person name="Ohm R."/>
            <person name="Pangilinan J."/>
            <person name="Park H.-J."/>
            <person name="Ramirez L."/>
            <person name="Alfaro M."/>
            <person name="Sun H."/>
            <person name="Tritt A."/>
            <person name="Yoshinaga Y."/>
            <person name="Zwiers L.-H."/>
            <person name="Turgeon B."/>
            <person name="Goodwin S."/>
            <person name="Spatafora J."/>
            <person name="Crous P."/>
            <person name="Grigoriev I."/>
        </authorList>
    </citation>
    <scope>NUCLEOTIDE SEQUENCE [LARGE SCALE GENOMIC DNA]</scope>
    <source>
        <strain evidence="5">CBS 304.66</strain>
    </source>
</reference>
<evidence type="ECO:0000256" key="1">
    <source>
        <dbReference type="ARBA" id="ARBA00010790"/>
    </source>
</evidence>
<keyword evidence="2" id="KW-0274">FAD</keyword>
<proteinExistence type="inferred from homology"/>
<dbReference type="OrthoDB" id="269227at2759"/>
<dbReference type="PANTHER" id="PTHR11552:SF115">
    <property type="entry name" value="DEHYDROGENASE XPTC-RELATED"/>
    <property type="match status" value="1"/>
</dbReference>
<dbReference type="SUPFAM" id="SSF51905">
    <property type="entry name" value="FAD/NAD(P)-binding domain"/>
    <property type="match status" value="1"/>
</dbReference>
<accession>A0A9P4N529</accession>
<dbReference type="InterPro" id="IPR012132">
    <property type="entry name" value="GMC_OxRdtase"/>
</dbReference>
<dbReference type="Gene3D" id="3.30.410.40">
    <property type="match status" value="1"/>
</dbReference>
<dbReference type="GO" id="GO:0044550">
    <property type="term" value="P:secondary metabolite biosynthetic process"/>
    <property type="evidence" value="ECO:0007669"/>
    <property type="project" value="TreeGrafter"/>
</dbReference>
<dbReference type="GO" id="GO:0016614">
    <property type="term" value="F:oxidoreductase activity, acting on CH-OH group of donors"/>
    <property type="evidence" value="ECO:0007669"/>
    <property type="project" value="InterPro"/>
</dbReference>
<evidence type="ECO:0000313" key="4">
    <source>
        <dbReference type="EMBL" id="KAF2262769.1"/>
    </source>
</evidence>
<dbReference type="InterPro" id="IPR000172">
    <property type="entry name" value="GMC_OxRdtase_N"/>
</dbReference>
<dbReference type="InterPro" id="IPR036188">
    <property type="entry name" value="FAD/NAD-bd_sf"/>
</dbReference>